<organism evidence="3 4">
    <name type="scientific">Deminuibacter soli</name>
    <dbReference type="NCBI Taxonomy" id="2291815"/>
    <lineage>
        <taxon>Bacteria</taxon>
        <taxon>Pseudomonadati</taxon>
        <taxon>Bacteroidota</taxon>
        <taxon>Chitinophagia</taxon>
        <taxon>Chitinophagales</taxon>
        <taxon>Chitinophagaceae</taxon>
        <taxon>Deminuibacter</taxon>
    </lineage>
</organism>
<feature type="domain" description="DUF3943" evidence="2">
    <location>
        <begin position="88"/>
        <end position="193"/>
    </location>
</feature>
<evidence type="ECO:0000259" key="2">
    <source>
        <dbReference type="Pfam" id="PF13084"/>
    </source>
</evidence>
<evidence type="ECO:0000256" key="1">
    <source>
        <dbReference type="SAM" id="SignalP"/>
    </source>
</evidence>
<dbReference type="InterPro" id="IPR025079">
    <property type="entry name" value="DUF3943"/>
</dbReference>
<dbReference type="Pfam" id="PF13084">
    <property type="entry name" value="DUF3943"/>
    <property type="match status" value="1"/>
</dbReference>
<evidence type="ECO:0000313" key="3">
    <source>
        <dbReference type="EMBL" id="RFM26909.1"/>
    </source>
</evidence>
<gene>
    <name evidence="3" type="ORF">DXN05_18155</name>
</gene>
<dbReference type="OrthoDB" id="9808630at2"/>
<protein>
    <submittedName>
        <fullName evidence="3">DUF3943 domain-containing protein</fullName>
    </submittedName>
</protein>
<sequence>MHTRMLLFILLLLLSVSLAAQDHSFTNAVSDSLCVKRDTVPRKKHFWRAAGELLLVELIPWSENRFIRKADFAKVNFASIGHNLKPSSWEWDDNNFSTNQFAHPYHGNLYYSAFRSNGYSFWQSVPAAFAGSFLWEVAGETHNPAPNDFINTSLGGIALGEMTYRISNKIVNNGARGVKRQVQEVLALIVNPMNGLNRIINGQWGRVYGDTDSCNELSGMINVGVRRFGLRDLYGKYNGKNELYFRLRLYYGDKYQESNIPFQSFYAQVEAGGGDSAYLNNVQVAGALKTWKMKEDSSQLHLYSVTMNYDYLKNSAFEYGGQSFTFKLLSNWRRKKDFKIFTEIGSGVVVLGAVPDKYLFYGEGRNYDYGPGLLVSGNAVFNFHDIVEAELSYKGNRFQTVNGNKSSYIINTYFAELRGKLFKRLSLVAGVGQFTLNGYFKDFRNVSQRYPFFRVSAGYIF</sequence>
<accession>A0A3E1NG33</accession>
<dbReference type="AlphaFoldDB" id="A0A3E1NG33"/>
<comment type="caution">
    <text evidence="3">The sequence shown here is derived from an EMBL/GenBank/DDBJ whole genome shotgun (WGS) entry which is preliminary data.</text>
</comment>
<dbReference type="Proteomes" id="UP000261284">
    <property type="component" value="Unassembled WGS sequence"/>
</dbReference>
<feature type="chain" id="PRO_5017707274" evidence="1">
    <location>
        <begin position="21"/>
        <end position="461"/>
    </location>
</feature>
<keyword evidence="4" id="KW-1185">Reference proteome</keyword>
<proteinExistence type="predicted"/>
<evidence type="ECO:0000313" key="4">
    <source>
        <dbReference type="Proteomes" id="UP000261284"/>
    </source>
</evidence>
<feature type="signal peptide" evidence="1">
    <location>
        <begin position="1"/>
        <end position="20"/>
    </location>
</feature>
<dbReference type="EMBL" id="QTJU01000007">
    <property type="protein sequence ID" value="RFM26909.1"/>
    <property type="molecule type" value="Genomic_DNA"/>
</dbReference>
<dbReference type="RefSeq" id="WP_116848693.1">
    <property type="nucleotide sequence ID" value="NZ_QTJU01000007.1"/>
</dbReference>
<name>A0A3E1NG33_9BACT</name>
<reference evidence="3 4" key="1">
    <citation type="submission" date="2018-08" db="EMBL/GenBank/DDBJ databases">
        <title>Chitinophagaceae sp. K23C18032701, a novel bacterium isolated from forest soil.</title>
        <authorList>
            <person name="Wang C."/>
        </authorList>
    </citation>
    <scope>NUCLEOTIDE SEQUENCE [LARGE SCALE GENOMIC DNA]</scope>
    <source>
        <strain evidence="3 4">K23C18032701</strain>
    </source>
</reference>
<keyword evidence="1" id="KW-0732">Signal</keyword>